<accession>A0A060RBU2</accession>
<dbReference type="EMBL" id="HG934468">
    <property type="protein sequence ID" value="CDN30829.1"/>
    <property type="molecule type" value="Genomic_DNA"/>
</dbReference>
<organism evidence="1 2">
    <name type="scientific">Mucinivorans hirudinis</name>
    <dbReference type="NCBI Taxonomy" id="1433126"/>
    <lineage>
        <taxon>Bacteria</taxon>
        <taxon>Pseudomonadati</taxon>
        <taxon>Bacteroidota</taxon>
        <taxon>Bacteroidia</taxon>
        <taxon>Bacteroidales</taxon>
        <taxon>Rikenellaceae</taxon>
        <taxon>Mucinivorans</taxon>
    </lineage>
</organism>
<gene>
    <name evidence="1" type="ORF">BN938_0724</name>
</gene>
<dbReference type="SUPFAM" id="SSF48371">
    <property type="entry name" value="ARM repeat"/>
    <property type="match status" value="1"/>
</dbReference>
<dbReference type="Proteomes" id="UP000027616">
    <property type="component" value="Chromosome I"/>
</dbReference>
<dbReference type="AlphaFoldDB" id="A0A060RBU2"/>
<dbReference type="STRING" id="1433126.BN938_0724"/>
<dbReference type="Gene3D" id="1.25.40.290">
    <property type="entry name" value="ARM repeat domains"/>
    <property type="match status" value="1"/>
</dbReference>
<dbReference type="InterPro" id="IPR014825">
    <property type="entry name" value="DNA_alkylation"/>
</dbReference>
<keyword evidence="2" id="KW-1185">Reference proteome</keyword>
<dbReference type="eggNOG" id="COG4335">
    <property type="taxonomic scope" value="Bacteria"/>
</dbReference>
<dbReference type="HOGENOM" id="CLU_088207_0_0_10"/>
<dbReference type="Pfam" id="PF08713">
    <property type="entry name" value="DNA_alkylation"/>
    <property type="match status" value="1"/>
</dbReference>
<evidence type="ECO:0000313" key="2">
    <source>
        <dbReference type="Proteomes" id="UP000027616"/>
    </source>
</evidence>
<dbReference type="PATRIC" id="fig|1433126.3.peg.725"/>
<reference evidence="1 2" key="1">
    <citation type="journal article" date="2015" name="Genome Announc.">
        <title>Complete Genome Sequence of the Novel Leech Symbiont Mucinivorans hirudinis M3T.</title>
        <authorList>
            <person name="Nelson M.C."/>
            <person name="Bomar L."/>
            <person name="Graf J."/>
        </authorList>
    </citation>
    <scope>NUCLEOTIDE SEQUENCE [LARGE SCALE GENOMIC DNA]</scope>
    <source>
        <strain evidence="2">M3</strain>
    </source>
</reference>
<protein>
    <submittedName>
        <fullName evidence="1">DNA alkylation repair enzyme</fullName>
    </submittedName>
</protein>
<dbReference type="InterPro" id="IPR016024">
    <property type="entry name" value="ARM-type_fold"/>
</dbReference>
<sequence>MIETKRKGSRSIAEIPTDILGQLNRGEIESANLVEFLGVDRRKLIEHLMTQYDRKHYLQAILSKLDNLEKPTAGAIYKAIGDELTKQVAEHNDRELLVHFSTHPSDIVRCWATYLIGSNEELNLVQMLNAIRPFAADHHFNVRECAWCDVRKTIAQNLSESLAILTEWAMDEDENIRRFASEATRPRGVWCEHIIPLKQNPALGLPILEPLKSDSSKYVRDSVGNWLNDASKTQPEFVTELCKKWKAESDTPQTDYIIKKALRTLKKQNERSK</sequence>
<name>A0A060RBU2_9BACT</name>
<evidence type="ECO:0000313" key="1">
    <source>
        <dbReference type="EMBL" id="CDN30829.1"/>
    </source>
</evidence>
<dbReference type="OrthoDB" id="9797162at2"/>
<dbReference type="KEGG" id="rbc:BN938_0724"/>
<proteinExistence type="predicted"/>